<proteinExistence type="predicted"/>
<sequence length="137" mass="14752">MARSSSSVDRLLEETLRPVIQQASAAIAALIANAVAARLEARLPKLAPGARPARAAAASRSRKDLSRWVADRRARRVPNFVIELTGLRTKKEIVARYGGGAAFEKGKNLPKLVTRTAPEDAAPKAKPPIIRKKRAVA</sequence>
<name>A0ABM7X017_9BACT</name>
<protein>
    <submittedName>
        <fullName evidence="2">Uncharacterized protein</fullName>
    </submittedName>
</protein>
<feature type="region of interest" description="Disordered" evidence="1">
    <location>
        <begin position="114"/>
        <end position="137"/>
    </location>
</feature>
<organism evidence="2 3">
    <name type="scientific">Anaeromyxobacter oryzae</name>
    <dbReference type="NCBI Taxonomy" id="2918170"/>
    <lineage>
        <taxon>Bacteria</taxon>
        <taxon>Pseudomonadati</taxon>
        <taxon>Myxococcota</taxon>
        <taxon>Myxococcia</taxon>
        <taxon>Myxococcales</taxon>
        <taxon>Cystobacterineae</taxon>
        <taxon>Anaeromyxobacteraceae</taxon>
        <taxon>Anaeromyxobacter</taxon>
    </lineage>
</organism>
<keyword evidence="3" id="KW-1185">Reference proteome</keyword>
<dbReference type="Proteomes" id="UP001162891">
    <property type="component" value="Chromosome"/>
</dbReference>
<accession>A0ABM7X017</accession>
<dbReference type="RefSeq" id="WP_248353682.1">
    <property type="nucleotide sequence ID" value="NZ_AP025591.1"/>
</dbReference>
<reference evidence="3" key="1">
    <citation type="journal article" date="2022" name="Int. J. Syst. Evol. Microbiol.">
        <title>Anaeromyxobacter oryzae sp. nov., Anaeromyxobacter diazotrophicus sp. nov. and Anaeromyxobacter paludicola sp. nov., isolated from paddy soils.</title>
        <authorList>
            <person name="Itoh H."/>
            <person name="Xu Z."/>
            <person name="Mise K."/>
            <person name="Masuda Y."/>
            <person name="Ushijima N."/>
            <person name="Hayakawa C."/>
            <person name="Shiratori Y."/>
            <person name="Senoo K."/>
        </authorList>
    </citation>
    <scope>NUCLEOTIDE SEQUENCE [LARGE SCALE GENOMIC DNA]</scope>
    <source>
        <strain evidence="3">Red232</strain>
    </source>
</reference>
<evidence type="ECO:0000313" key="3">
    <source>
        <dbReference type="Proteomes" id="UP001162891"/>
    </source>
</evidence>
<dbReference type="EMBL" id="AP025591">
    <property type="protein sequence ID" value="BDG05129.1"/>
    <property type="molecule type" value="Genomic_DNA"/>
</dbReference>
<gene>
    <name evidence="2" type="ORF">AMOR_41250</name>
</gene>
<evidence type="ECO:0000256" key="1">
    <source>
        <dbReference type="SAM" id="MobiDB-lite"/>
    </source>
</evidence>
<evidence type="ECO:0000313" key="2">
    <source>
        <dbReference type="EMBL" id="BDG05129.1"/>
    </source>
</evidence>